<dbReference type="InterPro" id="IPR002941">
    <property type="entry name" value="DNA_methylase_N4/N6"/>
</dbReference>
<dbReference type="GO" id="GO:0032259">
    <property type="term" value="P:methylation"/>
    <property type="evidence" value="ECO:0007669"/>
    <property type="project" value="UniProtKB-KW"/>
</dbReference>
<organism evidence="10">
    <name type="scientific">termite gut metagenome</name>
    <dbReference type="NCBI Taxonomy" id="433724"/>
    <lineage>
        <taxon>unclassified sequences</taxon>
        <taxon>metagenomes</taxon>
        <taxon>organismal metagenomes</taxon>
    </lineage>
</organism>
<evidence type="ECO:0000256" key="6">
    <source>
        <dbReference type="ARBA" id="ARBA00022747"/>
    </source>
</evidence>
<dbReference type="InterPro" id="IPR001091">
    <property type="entry name" value="RM_Methyltransferase"/>
</dbReference>
<keyword evidence="7" id="KW-0238">DNA-binding</keyword>
<evidence type="ECO:0000256" key="3">
    <source>
        <dbReference type="ARBA" id="ARBA00022603"/>
    </source>
</evidence>
<comment type="similarity">
    <text evidence="1">Belongs to the N(4)/N(6)-methyltransferase family. N(4) subfamily.</text>
</comment>
<evidence type="ECO:0000259" key="9">
    <source>
        <dbReference type="Pfam" id="PF01555"/>
    </source>
</evidence>
<reference evidence="10" key="1">
    <citation type="submission" date="2019-03" db="EMBL/GenBank/DDBJ databases">
        <title>Single cell metagenomics reveals metabolic interactions within the superorganism composed of flagellate Streblomastix strix and complex community of Bacteroidetes bacteria on its surface.</title>
        <authorList>
            <person name="Treitli S.C."/>
            <person name="Kolisko M."/>
            <person name="Husnik F."/>
            <person name="Keeling P."/>
            <person name="Hampl V."/>
        </authorList>
    </citation>
    <scope>NUCLEOTIDE SEQUENCE</scope>
    <source>
        <strain evidence="10">STM</strain>
    </source>
</reference>
<accession>A0A5J4SB76</accession>
<dbReference type="EMBL" id="SNRY01000310">
    <property type="protein sequence ID" value="KAA6342695.1"/>
    <property type="molecule type" value="Genomic_DNA"/>
</dbReference>
<evidence type="ECO:0000256" key="1">
    <source>
        <dbReference type="ARBA" id="ARBA00010203"/>
    </source>
</evidence>
<dbReference type="InterPro" id="IPR017985">
    <property type="entry name" value="MeTrfase_CN4_CS"/>
</dbReference>
<dbReference type="Gene3D" id="3.40.50.150">
    <property type="entry name" value="Vaccinia Virus protein VP39"/>
    <property type="match status" value="1"/>
</dbReference>
<dbReference type="EC" id="2.1.1.113" evidence="2"/>
<proteinExistence type="inferred from homology"/>
<sequence>MGGGKERDNREDISRIEMAKNFKAYKSELGMLIHGNSIELLENDKKIAKLKGKVNLIITSPPFPLNNKKQYGNEKGSEYLKWFTELAPIFSDLLAENGSLVIEIGNAWEPERPVQSLLHLECLLGLVKHPVTNLRLIQEFICYNPSKLPSPAQWVTVNRLRTVDSYTHIWWIAKNDFPKADNSKVLRPYSKSMLQLLKKGKYNAGKRPSEHNISEEGFLKDHGGSISHNFFELESLDEKREVRLPHSVLSFSNTNSNDFFLKTCRENGITPHPARMSGGLINFFIEFLTNENDLILDLFAGSNTTGYCAEKLNRKWVSFEVKEEYIEQGIIRFSEPELKSPLKSL</sequence>
<evidence type="ECO:0000256" key="4">
    <source>
        <dbReference type="ARBA" id="ARBA00022679"/>
    </source>
</evidence>
<dbReference type="GO" id="GO:0009307">
    <property type="term" value="P:DNA restriction-modification system"/>
    <property type="evidence" value="ECO:0007669"/>
    <property type="project" value="UniProtKB-KW"/>
</dbReference>
<keyword evidence="3 10" id="KW-0489">Methyltransferase</keyword>
<evidence type="ECO:0000256" key="5">
    <source>
        <dbReference type="ARBA" id="ARBA00022691"/>
    </source>
</evidence>
<dbReference type="GO" id="GO:0015667">
    <property type="term" value="F:site-specific DNA-methyltransferase (cytosine-N4-specific) activity"/>
    <property type="evidence" value="ECO:0007669"/>
    <property type="project" value="UniProtKB-EC"/>
</dbReference>
<dbReference type="InterPro" id="IPR029063">
    <property type="entry name" value="SAM-dependent_MTases_sf"/>
</dbReference>
<dbReference type="Pfam" id="PF01555">
    <property type="entry name" value="N6_N4_Mtase"/>
    <property type="match status" value="1"/>
</dbReference>
<feature type="domain" description="DNA methylase N-4/N-6" evidence="9">
    <location>
        <begin position="54"/>
        <end position="328"/>
    </location>
</feature>
<comment type="catalytic activity">
    <reaction evidence="8">
        <text>a 2'-deoxycytidine in DNA + S-adenosyl-L-methionine = an N(4)-methyl-2'-deoxycytidine in DNA + S-adenosyl-L-homocysteine + H(+)</text>
        <dbReference type="Rhea" id="RHEA:16857"/>
        <dbReference type="Rhea" id="RHEA-COMP:11369"/>
        <dbReference type="Rhea" id="RHEA-COMP:13674"/>
        <dbReference type="ChEBI" id="CHEBI:15378"/>
        <dbReference type="ChEBI" id="CHEBI:57856"/>
        <dbReference type="ChEBI" id="CHEBI:59789"/>
        <dbReference type="ChEBI" id="CHEBI:85452"/>
        <dbReference type="ChEBI" id="CHEBI:137933"/>
        <dbReference type="EC" id="2.1.1.113"/>
    </reaction>
</comment>
<evidence type="ECO:0000256" key="8">
    <source>
        <dbReference type="ARBA" id="ARBA00049120"/>
    </source>
</evidence>
<protein>
    <recommendedName>
        <fullName evidence="2">site-specific DNA-methyltransferase (cytosine-N(4)-specific)</fullName>
        <ecNumber evidence="2">2.1.1.113</ecNumber>
    </recommendedName>
</protein>
<dbReference type="PRINTS" id="PR00508">
    <property type="entry name" value="S21N4MTFRASE"/>
</dbReference>
<evidence type="ECO:0000256" key="2">
    <source>
        <dbReference type="ARBA" id="ARBA00012185"/>
    </source>
</evidence>
<dbReference type="AlphaFoldDB" id="A0A5J4SB76"/>
<gene>
    <name evidence="10" type="ORF">EZS27_009567</name>
</gene>
<evidence type="ECO:0000256" key="7">
    <source>
        <dbReference type="ARBA" id="ARBA00023125"/>
    </source>
</evidence>
<dbReference type="GO" id="GO:0008170">
    <property type="term" value="F:N-methyltransferase activity"/>
    <property type="evidence" value="ECO:0007669"/>
    <property type="project" value="InterPro"/>
</dbReference>
<keyword evidence="5" id="KW-0949">S-adenosyl-L-methionine</keyword>
<name>A0A5J4SB76_9ZZZZ</name>
<evidence type="ECO:0000313" key="10">
    <source>
        <dbReference type="EMBL" id="KAA6342695.1"/>
    </source>
</evidence>
<dbReference type="PROSITE" id="PS00093">
    <property type="entry name" value="N4_MTASE"/>
    <property type="match status" value="1"/>
</dbReference>
<dbReference type="SUPFAM" id="SSF53335">
    <property type="entry name" value="S-adenosyl-L-methionine-dependent methyltransferases"/>
    <property type="match status" value="1"/>
</dbReference>
<dbReference type="GO" id="GO:0003677">
    <property type="term" value="F:DNA binding"/>
    <property type="evidence" value="ECO:0007669"/>
    <property type="project" value="UniProtKB-KW"/>
</dbReference>
<keyword evidence="4 10" id="KW-0808">Transferase</keyword>
<comment type="caution">
    <text evidence="10">The sequence shown here is derived from an EMBL/GenBank/DDBJ whole genome shotgun (WGS) entry which is preliminary data.</text>
</comment>
<keyword evidence="6" id="KW-0680">Restriction system</keyword>